<dbReference type="InterPro" id="IPR029479">
    <property type="entry name" value="Nitroreductase"/>
</dbReference>
<reference evidence="6" key="2">
    <citation type="submission" date="2015-01" db="EMBL/GenBank/DDBJ databases">
        <authorList>
            <person name="Manzoor Shahid"/>
            <person name="Zubair Saima"/>
        </authorList>
    </citation>
    <scope>NUCLEOTIDE SEQUENCE [LARGE SCALE GENOMIC DNA]</scope>
    <source>
        <strain evidence="6">V1</strain>
    </source>
</reference>
<keyword evidence="2" id="KW-0560">Oxidoreductase</keyword>
<dbReference type="OrthoDB" id="9812105at2"/>
<dbReference type="Pfam" id="PF00881">
    <property type="entry name" value="Nitroreductase"/>
    <property type="match status" value="1"/>
</dbReference>
<organism evidence="4 6">
    <name type="scientific">Treponema phagedenis</name>
    <dbReference type="NCBI Taxonomy" id="162"/>
    <lineage>
        <taxon>Bacteria</taxon>
        <taxon>Pseudomonadati</taxon>
        <taxon>Spirochaetota</taxon>
        <taxon>Spirochaetia</taxon>
        <taxon>Spirochaetales</taxon>
        <taxon>Treponemataceae</taxon>
        <taxon>Treponema</taxon>
    </lineage>
</organism>
<dbReference type="EMBL" id="CDNC01000002">
    <property type="protein sequence ID" value="CEM60694.1"/>
    <property type="molecule type" value="Genomic_DNA"/>
</dbReference>
<evidence type="ECO:0000313" key="6">
    <source>
        <dbReference type="Proteomes" id="UP000042527"/>
    </source>
</evidence>
<protein>
    <submittedName>
        <fullName evidence="4 5">Nitroreductase</fullName>
    </submittedName>
</protein>
<accession>A0A0B7GQ26</accession>
<comment type="similarity">
    <text evidence="1">Belongs to the nitroreductase family.</text>
</comment>
<dbReference type="GO" id="GO:0016491">
    <property type="term" value="F:oxidoreductase activity"/>
    <property type="evidence" value="ECO:0007669"/>
    <property type="project" value="UniProtKB-KW"/>
</dbReference>
<dbReference type="RefSeq" id="WP_004266435.1">
    <property type="nucleotide sequence ID" value="NZ_CDNC01000002.1"/>
</dbReference>
<feature type="domain" description="Nitroreductase" evidence="3">
    <location>
        <begin position="8"/>
        <end position="152"/>
    </location>
</feature>
<dbReference type="GeneID" id="57754227"/>
<reference evidence="4" key="1">
    <citation type="submission" date="2015-01" db="EMBL/GenBank/DDBJ databases">
        <authorList>
            <person name="Xiang T."/>
            <person name="Song Y."/>
            <person name="Huang L."/>
            <person name="Wang B."/>
            <person name="Wu P."/>
        </authorList>
    </citation>
    <scope>NUCLEOTIDE SEQUENCE [LARGE SCALE GENOMIC DNA]</scope>
    <source>
        <strain evidence="4">V1</strain>
    </source>
</reference>
<reference evidence="5 7" key="3">
    <citation type="submission" date="2019-08" db="EMBL/GenBank/DDBJ databases">
        <authorList>
            <person name="Kuhnert P."/>
        </authorList>
    </citation>
    <scope>NUCLEOTIDE SEQUENCE [LARGE SCALE GENOMIC DNA]</scope>
    <source>
        <strain evidence="5 7">B36.5</strain>
    </source>
</reference>
<dbReference type="EMBL" id="CP042817">
    <property type="protein sequence ID" value="QEJ98962.1"/>
    <property type="molecule type" value="Genomic_DNA"/>
</dbReference>
<gene>
    <name evidence="5" type="ORF">FUT82_13830</name>
    <name evidence="4" type="ORF">TPHV1_100014</name>
</gene>
<name>A0A0B7GQ26_TREPH</name>
<dbReference type="PANTHER" id="PTHR43673">
    <property type="entry name" value="NAD(P)H NITROREDUCTASE YDGI-RELATED"/>
    <property type="match status" value="1"/>
</dbReference>
<sequence length="175" mass="19699">MNFQEILERRQSCRSFDFEKKIEDQKLQRVLDAARLAPSACNAQPYELFVAQGAVAEAVAKTRAIGMNKFMEQCNTFIILSEDSYNLLAKIGAQIQSKHYKSIDIGIAAAHIVLAAAAEGLETCIIGAFSEKKLQEILHTHNKITLIIAIGYGSEQNILREKQRKPFNELIKYLR</sequence>
<evidence type="ECO:0000259" key="3">
    <source>
        <dbReference type="Pfam" id="PF00881"/>
    </source>
</evidence>
<evidence type="ECO:0000256" key="2">
    <source>
        <dbReference type="ARBA" id="ARBA00023002"/>
    </source>
</evidence>
<dbReference type="AlphaFoldDB" id="A0A0B7GQ26"/>
<dbReference type="Proteomes" id="UP000323594">
    <property type="component" value="Chromosome"/>
</dbReference>
<dbReference type="PANTHER" id="PTHR43673:SF10">
    <property type="entry name" value="NADH DEHYDROGENASE_NAD(P)H NITROREDUCTASE XCC3605-RELATED"/>
    <property type="match status" value="1"/>
</dbReference>
<evidence type="ECO:0000313" key="4">
    <source>
        <dbReference type="EMBL" id="CEM60694.1"/>
    </source>
</evidence>
<dbReference type="SUPFAM" id="SSF55469">
    <property type="entry name" value="FMN-dependent nitroreductase-like"/>
    <property type="match status" value="1"/>
</dbReference>
<keyword evidence="6" id="KW-1185">Reference proteome</keyword>
<dbReference type="Proteomes" id="UP000042527">
    <property type="component" value="Unassembled WGS sequence"/>
</dbReference>
<dbReference type="Gene3D" id="3.40.109.10">
    <property type="entry name" value="NADH Oxidase"/>
    <property type="match status" value="1"/>
</dbReference>
<dbReference type="InterPro" id="IPR000415">
    <property type="entry name" value="Nitroreductase-like"/>
</dbReference>
<evidence type="ECO:0000313" key="7">
    <source>
        <dbReference type="Proteomes" id="UP000323594"/>
    </source>
</evidence>
<evidence type="ECO:0000313" key="5">
    <source>
        <dbReference type="EMBL" id="QEJ98962.1"/>
    </source>
</evidence>
<evidence type="ECO:0000256" key="1">
    <source>
        <dbReference type="ARBA" id="ARBA00007118"/>
    </source>
</evidence>
<proteinExistence type="inferred from homology"/>